<evidence type="ECO:0000313" key="9">
    <source>
        <dbReference type="Proteomes" id="UP000636800"/>
    </source>
</evidence>
<gene>
    <name evidence="8" type="ORF">HPP92_022821</name>
    <name evidence="7" type="ORF">HPP92_023111</name>
</gene>
<dbReference type="PROSITE" id="PS51767">
    <property type="entry name" value="PEPTIDASE_A1"/>
    <property type="match status" value="1"/>
</dbReference>
<dbReference type="InterPro" id="IPR021109">
    <property type="entry name" value="Peptidase_aspartic_dom_sf"/>
</dbReference>
<dbReference type="InterPro" id="IPR033121">
    <property type="entry name" value="PEPTIDASE_A1"/>
</dbReference>
<dbReference type="PANTHER" id="PTHR47967:SF128">
    <property type="entry name" value="ASPARTIC PROTEINASE CDR1-LIKE"/>
    <property type="match status" value="1"/>
</dbReference>
<dbReference type="InterPro" id="IPR034161">
    <property type="entry name" value="Pepsin-like_plant"/>
</dbReference>
<keyword evidence="5" id="KW-0064">Aspartyl protease</keyword>
<dbReference type="Proteomes" id="UP000639772">
    <property type="component" value="Chromosome 12"/>
</dbReference>
<reference evidence="9 10" key="1">
    <citation type="journal article" date="2020" name="Nat. Food">
        <title>A phased Vanilla planifolia genome enables genetic improvement of flavour and production.</title>
        <authorList>
            <person name="Hasing T."/>
            <person name="Tang H."/>
            <person name="Brym M."/>
            <person name="Khazi F."/>
            <person name="Huang T."/>
            <person name="Chambers A.H."/>
        </authorList>
    </citation>
    <scope>NUCLEOTIDE SEQUENCE [LARGE SCALE GENOMIC DNA]</scope>
    <source>
        <tissue evidence="8">Leaf</tissue>
    </source>
</reference>
<evidence type="ECO:0000313" key="7">
    <source>
        <dbReference type="EMBL" id="KAG0457954.1"/>
    </source>
</evidence>
<protein>
    <recommendedName>
        <fullName evidence="6">Peptidase A1 domain-containing protein</fullName>
    </recommendedName>
</protein>
<dbReference type="InterPro" id="IPR001461">
    <property type="entry name" value="Aspartic_peptidase_A1"/>
</dbReference>
<evidence type="ECO:0000313" key="10">
    <source>
        <dbReference type="Proteomes" id="UP000639772"/>
    </source>
</evidence>
<dbReference type="EMBL" id="JADCNM010000012">
    <property type="protein sequence ID" value="KAG0459693.1"/>
    <property type="molecule type" value="Genomic_DNA"/>
</dbReference>
<evidence type="ECO:0000313" key="8">
    <source>
        <dbReference type="EMBL" id="KAG0459693.1"/>
    </source>
</evidence>
<keyword evidence="9" id="KW-1185">Reference proteome</keyword>
<dbReference type="AlphaFoldDB" id="A0A835PZ08"/>
<dbReference type="Proteomes" id="UP000636800">
    <property type="component" value="Chromosome 12"/>
</dbReference>
<keyword evidence="3 5" id="KW-0378">Hydrolase</keyword>
<dbReference type="Gene3D" id="2.40.70.10">
    <property type="entry name" value="Acid Proteases"/>
    <property type="match status" value="2"/>
</dbReference>
<dbReference type="SUPFAM" id="SSF50630">
    <property type="entry name" value="Acid proteases"/>
    <property type="match status" value="1"/>
</dbReference>
<dbReference type="GO" id="GO:0006508">
    <property type="term" value="P:proteolysis"/>
    <property type="evidence" value="ECO:0007669"/>
    <property type="project" value="UniProtKB-KW"/>
</dbReference>
<dbReference type="PROSITE" id="PS00141">
    <property type="entry name" value="ASP_PROTEASE"/>
    <property type="match status" value="2"/>
</dbReference>
<organism evidence="8 10">
    <name type="scientific">Vanilla planifolia</name>
    <name type="common">Vanilla</name>
    <dbReference type="NCBI Taxonomy" id="51239"/>
    <lineage>
        <taxon>Eukaryota</taxon>
        <taxon>Viridiplantae</taxon>
        <taxon>Streptophyta</taxon>
        <taxon>Embryophyta</taxon>
        <taxon>Tracheophyta</taxon>
        <taxon>Spermatophyta</taxon>
        <taxon>Magnoliopsida</taxon>
        <taxon>Liliopsida</taxon>
        <taxon>Asparagales</taxon>
        <taxon>Orchidaceae</taxon>
        <taxon>Vanilloideae</taxon>
        <taxon>Vanilleae</taxon>
        <taxon>Vanilla</taxon>
    </lineage>
</organism>
<name>A0A835PZ08_VANPL</name>
<feature type="domain" description="Peptidase A1" evidence="6">
    <location>
        <begin position="101"/>
        <end position="396"/>
    </location>
</feature>
<sequence length="396" mass="41770">MAPAVSSRLLVGYLLTILSAAVLLPMLALAGGGFSAELIHRDSPKSPLYDPKSTPSSRIRAAAERSRARADYFREAIRKAKPKEDSSDNFYSEIISNNYEYLMSFSLGTPAKKIIAIADTGSDLIWVQCSPCDECYQQNAPLFNPQKSSTYKPISCKADSCAVLSESFCGTDSLCEYNYGYGDGSVVDGFLATETVGFHSDGGSPVQIPTTIFGCTHQSNGTFDESDAGLVGLGGGKLSLIRQLGSVYKAGKSVSVGNTGSSGLGNIIIDSGTTLTMIDEVTLQSVESNVKRSVNLPQVQDPNGVFSLCFDVSIAGSDASFPDITFQFSGGASVVLHQSNSFLESSQNVLCLAIISSGAPGSGVNIFGNIAQQNFHIGYDLDAQKLTLAPADCSNL</sequence>
<evidence type="ECO:0000256" key="1">
    <source>
        <dbReference type="ARBA" id="ARBA00007447"/>
    </source>
</evidence>
<proteinExistence type="inferred from homology"/>
<feature type="active site" evidence="4">
    <location>
        <position position="119"/>
    </location>
</feature>
<dbReference type="OrthoDB" id="775830at2759"/>
<dbReference type="CDD" id="cd05476">
    <property type="entry name" value="pepsin_A_like_plant"/>
    <property type="match status" value="1"/>
</dbReference>
<dbReference type="InterPro" id="IPR001969">
    <property type="entry name" value="Aspartic_peptidase_AS"/>
</dbReference>
<dbReference type="GO" id="GO:0004190">
    <property type="term" value="F:aspartic-type endopeptidase activity"/>
    <property type="evidence" value="ECO:0007669"/>
    <property type="project" value="UniProtKB-KW"/>
</dbReference>
<dbReference type="PRINTS" id="PR00792">
    <property type="entry name" value="PEPSIN"/>
</dbReference>
<comment type="similarity">
    <text evidence="1 5">Belongs to the peptidase A1 family.</text>
</comment>
<evidence type="ECO:0000256" key="2">
    <source>
        <dbReference type="ARBA" id="ARBA00022670"/>
    </source>
</evidence>
<comment type="caution">
    <text evidence="8">The sequence shown here is derived from an EMBL/GenBank/DDBJ whole genome shotgun (WGS) entry which is preliminary data.</text>
</comment>
<dbReference type="EMBL" id="JADCNL010000012">
    <property type="protein sequence ID" value="KAG0457954.1"/>
    <property type="molecule type" value="Genomic_DNA"/>
</dbReference>
<evidence type="ECO:0000256" key="5">
    <source>
        <dbReference type="RuleBase" id="RU000454"/>
    </source>
</evidence>
<dbReference type="GO" id="GO:0005576">
    <property type="term" value="C:extracellular region"/>
    <property type="evidence" value="ECO:0007669"/>
    <property type="project" value="TreeGrafter"/>
</dbReference>
<feature type="active site" evidence="4">
    <location>
        <position position="270"/>
    </location>
</feature>
<keyword evidence="2 5" id="KW-0645">Protease</keyword>
<dbReference type="Pfam" id="PF14543">
    <property type="entry name" value="TAXi_N"/>
    <property type="match status" value="1"/>
</dbReference>
<evidence type="ECO:0000259" key="6">
    <source>
        <dbReference type="PROSITE" id="PS51767"/>
    </source>
</evidence>
<dbReference type="InterPro" id="IPR032861">
    <property type="entry name" value="TAXi_N"/>
</dbReference>
<dbReference type="InterPro" id="IPR051708">
    <property type="entry name" value="Plant_Aspart_Prot_A1"/>
</dbReference>
<evidence type="ECO:0000256" key="3">
    <source>
        <dbReference type="ARBA" id="ARBA00022801"/>
    </source>
</evidence>
<dbReference type="FunFam" id="2.40.70.10:FF:000031">
    <property type="entry name" value="Aspartyl protease AED1"/>
    <property type="match status" value="1"/>
</dbReference>
<evidence type="ECO:0000256" key="4">
    <source>
        <dbReference type="PIRSR" id="PIRSR601461-1"/>
    </source>
</evidence>
<dbReference type="PANTHER" id="PTHR47967">
    <property type="entry name" value="OS07G0603500 PROTEIN-RELATED"/>
    <property type="match status" value="1"/>
</dbReference>
<accession>A0A835PZ08</accession>